<dbReference type="EMBL" id="CH473977">
    <property type="protein sequence ID" value="EDL98173.1"/>
    <property type="molecule type" value="Genomic_DNA"/>
</dbReference>
<protein>
    <submittedName>
        <fullName evidence="1">RCG44235</fullName>
    </submittedName>
</protein>
<name>A6J723_RAT</name>
<dbReference type="Proteomes" id="UP000234681">
    <property type="component" value="Chromosome 17"/>
</dbReference>
<gene>
    <name evidence="1" type="ORF">rCG_44235</name>
</gene>
<reference evidence="2" key="1">
    <citation type="submission" date="2005-09" db="EMBL/GenBank/DDBJ databases">
        <authorList>
            <person name="Mural R.J."/>
            <person name="Li P.W."/>
            <person name="Adams M.D."/>
            <person name="Amanatides P.G."/>
            <person name="Baden-Tillson H."/>
            <person name="Barnstead M."/>
            <person name="Chin S.H."/>
            <person name="Dew I."/>
            <person name="Evans C.A."/>
            <person name="Ferriera S."/>
            <person name="Flanigan M."/>
            <person name="Fosler C."/>
            <person name="Glodek A."/>
            <person name="Gu Z."/>
            <person name="Holt R.A."/>
            <person name="Jennings D."/>
            <person name="Kraft C.L."/>
            <person name="Lu F."/>
            <person name="Nguyen T."/>
            <person name="Nusskern D.R."/>
            <person name="Pfannkoch C.M."/>
            <person name="Sitter C."/>
            <person name="Sutton G.G."/>
            <person name="Venter J.C."/>
            <person name="Wang Z."/>
            <person name="Woodage T."/>
            <person name="Zheng X.H."/>
            <person name="Zhong F."/>
        </authorList>
    </citation>
    <scope>NUCLEOTIDE SEQUENCE [LARGE SCALE GENOMIC DNA]</scope>
    <source>
        <strain>BN</strain>
        <strain evidence="2">Sprague-Dawley</strain>
    </source>
</reference>
<evidence type="ECO:0000313" key="2">
    <source>
        <dbReference type="Proteomes" id="UP000234681"/>
    </source>
</evidence>
<organism evidence="1 2">
    <name type="scientific">Rattus norvegicus</name>
    <name type="common">Rat</name>
    <dbReference type="NCBI Taxonomy" id="10116"/>
    <lineage>
        <taxon>Eukaryota</taxon>
        <taxon>Metazoa</taxon>
        <taxon>Chordata</taxon>
        <taxon>Craniata</taxon>
        <taxon>Vertebrata</taxon>
        <taxon>Euteleostomi</taxon>
        <taxon>Mammalia</taxon>
        <taxon>Eutheria</taxon>
        <taxon>Euarchontoglires</taxon>
        <taxon>Glires</taxon>
        <taxon>Rodentia</taxon>
        <taxon>Myomorpha</taxon>
        <taxon>Muroidea</taxon>
        <taxon>Muridae</taxon>
        <taxon>Murinae</taxon>
        <taxon>Rattus</taxon>
    </lineage>
</organism>
<sequence length="21" mass="2450">MFVVEITSVKLHNSLCYCFLC</sequence>
<dbReference type="AlphaFoldDB" id="A6J723"/>
<proteinExistence type="predicted"/>
<evidence type="ECO:0000313" key="1">
    <source>
        <dbReference type="EMBL" id="EDL98173.1"/>
    </source>
</evidence>
<accession>A6J723</accession>